<evidence type="ECO:0000256" key="2">
    <source>
        <dbReference type="ARBA" id="ARBA00023125"/>
    </source>
</evidence>
<sequence>MYQESSQDLLIHEGKKRLPSLFLYGQTVKPIEITTGGDCRIIVIYLYPHVIRSLFGVEAHEFTDTCLDFDLLPFGEVAKTMELCQEASIERQVYLLSDFLIKLITRNNLSVESELQYVTNKMTASAGSVTLKSLQKDLRVSERTFERMFLRHVGITPRLYARICRFNATIEQLKSNQQTKLTDIAFDNGFADQSHFIRTFKEFTGLTPREYLAS</sequence>
<keyword evidence="3" id="KW-0804">Transcription</keyword>
<dbReference type="Gene3D" id="1.10.10.60">
    <property type="entry name" value="Homeodomain-like"/>
    <property type="match status" value="1"/>
</dbReference>
<gene>
    <name evidence="5" type="ORF">C900_05046</name>
</gene>
<dbReference type="InterPro" id="IPR046532">
    <property type="entry name" value="DUF6597"/>
</dbReference>
<dbReference type="InterPro" id="IPR009057">
    <property type="entry name" value="Homeodomain-like_sf"/>
</dbReference>
<dbReference type="SMART" id="SM00342">
    <property type="entry name" value="HTH_ARAC"/>
    <property type="match status" value="1"/>
</dbReference>
<dbReference type="SUPFAM" id="SSF46689">
    <property type="entry name" value="Homeodomain-like"/>
    <property type="match status" value="1"/>
</dbReference>
<evidence type="ECO:0000256" key="1">
    <source>
        <dbReference type="ARBA" id="ARBA00023015"/>
    </source>
</evidence>
<dbReference type="Pfam" id="PF12833">
    <property type="entry name" value="HTH_18"/>
    <property type="match status" value="1"/>
</dbReference>
<dbReference type="GO" id="GO:0003700">
    <property type="term" value="F:DNA-binding transcription factor activity"/>
    <property type="evidence" value="ECO:0007669"/>
    <property type="project" value="InterPro"/>
</dbReference>
<protein>
    <submittedName>
        <fullName evidence="5">Transcriptional regulator, AraC family</fullName>
    </submittedName>
</protein>
<dbReference type="AlphaFoldDB" id="L8JPS8"/>
<dbReference type="PATRIC" id="fig|1237149.3.peg.4514"/>
<dbReference type="Proteomes" id="UP000011135">
    <property type="component" value="Unassembled WGS sequence"/>
</dbReference>
<evidence type="ECO:0000256" key="3">
    <source>
        <dbReference type="ARBA" id="ARBA00023163"/>
    </source>
</evidence>
<dbReference type="PRINTS" id="PR00032">
    <property type="entry name" value="HTHARAC"/>
</dbReference>
<evidence type="ECO:0000313" key="6">
    <source>
        <dbReference type="Proteomes" id="UP000011135"/>
    </source>
</evidence>
<evidence type="ECO:0000259" key="4">
    <source>
        <dbReference type="PROSITE" id="PS01124"/>
    </source>
</evidence>
<dbReference type="PANTHER" id="PTHR46796:SF13">
    <property type="entry name" value="HTH-TYPE TRANSCRIPTIONAL ACTIVATOR RHAS"/>
    <property type="match status" value="1"/>
</dbReference>
<dbReference type="EMBL" id="AMZN01000072">
    <property type="protein sequence ID" value="ELR69514.1"/>
    <property type="molecule type" value="Genomic_DNA"/>
</dbReference>
<dbReference type="eggNOG" id="COG2207">
    <property type="taxonomic scope" value="Bacteria"/>
</dbReference>
<dbReference type="InterPro" id="IPR018060">
    <property type="entry name" value="HTH_AraC"/>
</dbReference>
<comment type="caution">
    <text evidence="5">The sequence shown here is derived from an EMBL/GenBank/DDBJ whole genome shotgun (WGS) entry which is preliminary data.</text>
</comment>
<organism evidence="5 6">
    <name type="scientific">Fulvivirga imtechensis AK7</name>
    <dbReference type="NCBI Taxonomy" id="1237149"/>
    <lineage>
        <taxon>Bacteria</taxon>
        <taxon>Pseudomonadati</taxon>
        <taxon>Bacteroidota</taxon>
        <taxon>Cytophagia</taxon>
        <taxon>Cytophagales</taxon>
        <taxon>Fulvivirgaceae</taxon>
        <taxon>Fulvivirga</taxon>
    </lineage>
</organism>
<dbReference type="InterPro" id="IPR050204">
    <property type="entry name" value="AraC_XylS_family_regulators"/>
</dbReference>
<reference evidence="5 6" key="1">
    <citation type="submission" date="2012-12" db="EMBL/GenBank/DDBJ databases">
        <title>Genome assembly of Fulvivirga imtechensis AK7.</title>
        <authorList>
            <person name="Nupur N."/>
            <person name="Khatri I."/>
            <person name="Kumar R."/>
            <person name="Subramanian S."/>
            <person name="Pinnaka A."/>
        </authorList>
    </citation>
    <scope>NUCLEOTIDE SEQUENCE [LARGE SCALE GENOMIC DNA]</scope>
    <source>
        <strain evidence="5 6">AK7</strain>
    </source>
</reference>
<dbReference type="Pfam" id="PF20240">
    <property type="entry name" value="DUF6597"/>
    <property type="match status" value="1"/>
</dbReference>
<dbReference type="STRING" id="1237149.C900_05046"/>
<keyword evidence="1" id="KW-0805">Transcription regulation</keyword>
<accession>L8JPS8</accession>
<dbReference type="PROSITE" id="PS01124">
    <property type="entry name" value="HTH_ARAC_FAMILY_2"/>
    <property type="match status" value="1"/>
</dbReference>
<keyword evidence="6" id="KW-1185">Reference proteome</keyword>
<dbReference type="GO" id="GO:0043565">
    <property type="term" value="F:sequence-specific DNA binding"/>
    <property type="evidence" value="ECO:0007669"/>
    <property type="project" value="InterPro"/>
</dbReference>
<dbReference type="InterPro" id="IPR020449">
    <property type="entry name" value="Tscrpt_reg_AraC-type_HTH"/>
</dbReference>
<name>L8JPS8_9BACT</name>
<keyword evidence="2" id="KW-0238">DNA-binding</keyword>
<proteinExistence type="predicted"/>
<feature type="domain" description="HTH araC/xylS-type" evidence="4">
    <location>
        <begin position="112"/>
        <end position="214"/>
    </location>
</feature>
<dbReference type="PANTHER" id="PTHR46796">
    <property type="entry name" value="HTH-TYPE TRANSCRIPTIONAL ACTIVATOR RHAS-RELATED"/>
    <property type="match status" value="1"/>
</dbReference>
<evidence type="ECO:0000313" key="5">
    <source>
        <dbReference type="EMBL" id="ELR69514.1"/>
    </source>
</evidence>